<keyword evidence="6 11" id="KW-0472">Membrane</keyword>
<dbReference type="Gene3D" id="1.10.4030.10">
    <property type="entry name" value="Porin chaperone SurA, peptide-binding domain"/>
    <property type="match status" value="1"/>
</dbReference>
<keyword evidence="7" id="KW-0143">Chaperone</keyword>
<proteinExistence type="inferred from homology"/>
<dbReference type="InterPro" id="IPR027304">
    <property type="entry name" value="Trigger_fact/SurA_dom_sf"/>
</dbReference>
<dbReference type="EMBL" id="UOFJ01000465">
    <property type="protein sequence ID" value="VAW69799.1"/>
    <property type="molecule type" value="Genomic_DNA"/>
</dbReference>
<evidence type="ECO:0000256" key="7">
    <source>
        <dbReference type="ARBA" id="ARBA00023186"/>
    </source>
</evidence>
<comment type="similarity">
    <text evidence="8">Belongs to the PpiD chaperone family.</text>
</comment>
<organism evidence="13">
    <name type="scientific">hydrothermal vent metagenome</name>
    <dbReference type="NCBI Taxonomy" id="652676"/>
    <lineage>
        <taxon>unclassified sequences</taxon>
        <taxon>metagenomes</taxon>
        <taxon>ecological metagenomes</taxon>
    </lineage>
</organism>
<evidence type="ECO:0000256" key="10">
    <source>
        <dbReference type="ARBA" id="ARBA00042775"/>
    </source>
</evidence>
<evidence type="ECO:0000256" key="11">
    <source>
        <dbReference type="SAM" id="Phobius"/>
    </source>
</evidence>
<dbReference type="GO" id="GO:0005886">
    <property type="term" value="C:plasma membrane"/>
    <property type="evidence" value="ECO:0007669"/>
    <property type="project" value="UniProtKB-SubCell"/>
</dbReference>
<gene>
    <name evidence="13" type="ORF">MNBD_GAMMA10-2900</name>
</gene>
<feature type="domain" description="PpiC" evidence="12">
    <location>
        <begin position="265"/>
        <end position="367"/>
    </location>
</feature>
<feature type="transmembrane region" description="Helical" evidence="11">
    <location>
        <begin position="12"/>
        <end position="31"/>
    </location>
</feature>
<evidence type="ECO:0000256" key="6">
    <source>
        <dbReference type="ARBA" id="ARBA00023136"/>
    </source>
</evidence>
<dbReference type="AlphaFoldDB" id="A0A3B0Y6L7"/>
<dbReference type="InterPro" id="IPR046357">
    <property type="entry name" value="PPIase_dom_sf"/>
</dbReference>
<dbReference type="PROSITE" id="PS50198">
    <property type="entry name" value="PPIC_PPIASE_2"/>
    <property type="match status" value="1"/>
</dbReference>
<dbReference type="InterPro" id="IPR052029">
    <property type="entry name" value="PpiD_chaperone"/>
</dbReference>
<keyword evidence="5 11" id="KW-1133">Transmembrane helix</keyword>
<protein>
    <recommendedName>
        <fullName evidence="9">Periplasmic chaperone PpiD</fullName>
    </recommendedName>
    <alternativeName>
        <fullName evidence="10">Periplasmic folding chaperone</fullName>
    </alternativeName>
</protein>
<dbReference type="InterPro" id="IPR000297">
    <property type="entry name" value="PPIase_PpiC"/>
</dbReference>
<dbReference type="PANTHER" id="PTHR47529">
    <property type="entry name" value="PEPTIDYL-PROLYL CIS-TRANS ISOMERASE D"/>
    <property type="match status" value="1"/>
</dbReference>
<dbReference type="Gene3D" id="3.10.50.40">
    <property type="match status" value="1"/>
</dbReference>
<evidence type="ECO:0000256" key="9">
    <source>
        <dbReference type="ARBA" id="ARBA00040743"/>
    </source>
</evidence>
<dbReference type="Pfam" id="PF13616">
    <property type="entry name" value="Rotamase_3"/>
    <property type="match status" value="1"/>
</dbReference>
<evidence type="ECO:0000256" key="1">
    <source>
        <dbReference type="ARBA" id="ARBA00004382"/>
    </source>
</evidence>
<evidence type="ECO:0000256" key="5">
    <source>
        <dbReference type="ARBA" id="ARBA00022989"/>
    </source>
</evidence>
<dbReference type="SUPFAM" id="SSF109998">
    <property type="entry name" value="Triger factor/SurA peptide-binding domain-like"/>
    <property type="match status" value="1"/>
</dbReference>
<dbReference type="SUPFAM" id="SSF54534">
    <property type="entry name" value="FKBP-like"/>
    <property type="match status" value="1"/>
</dbReference>
<sequence>MLQSIHDKAKGVLGIIIVILLGLTFALWGIGDYLTGATEKYAARVDGEDITESEFNQGMDNQRQRLEQMFQGRIPDSPMFQQRMKDQVLQRLIAQRVLKKTIDDDGYRIADQALFKKIRDMEAFQVEGAFDNASYHAIVQGRGMTTTKFQNLFRNDLAVQQLQDGVMRSTVIGNGELNILNRIQQQSRDINYLQFSDSLFAEGVVVTDEQIETYFDSNQSRFMHPEAVSISYVELKSSDLAKDIAVDETALKQLYDVYASSVSSKEQRKARHILITSPADASAEEQQKKQAQAQALLVRIQAGESFEALAKAQSNDPGSAEKGGDLGWVSKGMMVPEFETALYTLEKGAVSAVVKSTYGYHIIRLDEIKATQADSFESKKAALVAQYQAQQIEDDFADKSEVMATTAYESDLGLAEVADKLGLEIQTLSAFTRGQGQGIADNAKVRQAAFAPDVLVNGRNSEVIELDSGHAVILRVEEHTKAKVKALSDVKAQIKATLSASQAREKSQAAALSALAMLEQGKAIDSEEVKKTASLVRLGSVKRDDKKANPQVLQEAFVMARPETGASGYIVVELAGGAAVIELTAVTEPEDASPEQLEILARQFQNEQATRDMEVVLSYLKSEVVIMLQPEL</sequence>
<reference evidence="13" key="1">
    <citation type="submission" date="2018-06" db="EMBL/GenBank/DDBJ databases">
        <authorList>
            <person name="Zhirakovskaya E."/>
        </authorList>
    </citation>
    <scope>NUCLEOTIDE SEQUENCE</scope>
</reference>
<evidence type="ECO:0000256" key="8">
    <source>
        <dbReference type="ARBA" id="ARBA00038408"/>
    </source>
</evidence>
<name>A0A3B0Y6L7_9ZZZZ</name>
<keyword evidence="2" id="KW-1003">Cell membrane</keyword>
<accession>A0A3B0Y6L7</accession>
<dbReference type="Pfam" id="PF13624">
    <property type="entry name" value="SurA_N_3"/>
    <property type="match status" value="1"/>
</dbReference>
<dbReference type="InterPro" id="IPR023058">
    <property type="entry name" value="PPIase_PpiC_CS"/>
</dbReference>
<evidence type="ECO:0000256" key="2">
    <source>
        <dbReference type="ARBA" id="ARBA00022475"/>
    </source>
</evidence>
<keyword evidence="3" id="KW-0997">Cell inner membrane</keyword>
<evidence type="ECO:0000313" key="13">
    <source>
        <dbReference type="EMBL" id="VAW69799.1"/>
    </source>
</evidence>
<dbReference type="PROSITE" id="PS01096">
    <property type="entry name" value="PPIC_PPIASE_1"/>
    <property type="match status" value="1"/>
</dbReference>
<comment type="subcellular location">
    <subcellularLocation>
        <location evidence="1">Cell inner membrane</location>
        <topology evidence="1">Single-pass type II membrane protein</topology>
        <orientation evidence="1">Periplasmic side</orientation>
    </subcellularLocation>
</comment>
<dbReference type="PANTHER" id="PTHR47529:SF1">
    <property type="entry name" value="PERIPLASMIC CHAPERONE PPID"/>
    <property type="match status" value="1"/>
</dbReference>
<evidence type="ECO:0000259" key="12">
    <source>
        <dbReference type="PROSITE" id="PS50198"/>
    </source>
</evidence>
<dbReference type="GO" id="GO:0003755">
    <property type="term" value="F:peptidyl-prolyl cis-trans isomerase activity"/>
    <property type="evidence" value="ECO:0007669"/>
    <property type="project" value="InterPro"/>
</dbReference>
<evidence type="ECO:0000256" key="3">
    <source>
        <dbReference type="ARBA" id="ARBA00022519"/>
    </source>
</evidence>
<keyword evidence="4 11" id="KW-0812">Transmembrane</keyword>
<evidence type="ECO:0000256" key="4">
    <source>
        <dbReference type="ARBA" id="ARBA00022692"/>
    </source>
</evidence>